<proteinExistence type="predicted"/>
<reference evidence="1" key="1">
    <citation type="submission" date="2022-11" db="EMBL/GenBank/DDBJ databases">
        <authorList>
            <person name="Mo P."/>
        </authorList>
    </citation>
    <scope>NUCLEOTIDE SEQUENCE</scope>
    <source>
        <strain evidence="1">HUAS 11-8</strain>
    </source>
</reference>
<protein>
    <submittedName>
        <fullName evidence="1">Uncharacterized protein</fullName>
    </submittedName>
</protein>
<dbReference type="EMBL" id="CP113836">
    <property type="protein sequence ID" value="WAL65195.1"/>
    <property type="molecule type" value="Genomic_DNA"/>
</dbReference>
<sequence>MQKIGDIGDVEYAEPANDGVIHLVSSFETMKEDDEAKALRVIGVSGPISNMEIGSGESLIVESRIVDARKEGQGGTVSLSAESLGGIKVYAGSKAFDVLSSADVSDYFAFPDPPIREKKFGFIPVSVQFERDPDAPSWVGDVYLPLIRIHRPQAAGCSTTAVSQLAEGASIQGKFGFTGLGAGGSLKFRSALRRTYVANDACVEVAVRSKVQVQHGWVNVNGNAVYYVARYLLMPPDSRSQYIRDIPARADRCRGPYPEDIEIVDMTETSPHNLYKAQSKISSSSFGYISAGVELNKVPVSLSLKMTRELAVEYSVETTLAGGATYSRFNLVGVDGSLIETCWQNLGAGPRGCREVSH</sequence>
<evidence type="ECO:0000313" key="1">
    <source>
        <dbReference type="EMBL" id="WAL65195.1"/>
    </source>
</evidence>
<dbReference type="RefSeq" id="WP_268755367.1">
    <property type="nucleotide sequence ID" value="NZ_CP113836.1"/>
</dbReference>
<name>A0ABY7AZS3_9PSEU</name>
<evidence type="ECO:0000313" key="2">
    <source>
        <dbReference type="Proteomes" id="UP001163203"/>
    </source>
</evidence>
<dbReference type="Proteomes" id="UP001163203">
    <property type="component" value="Chromosome"/>
</dbReference>
<accession>A0ABY7AZS3</accession>
<keyword evidence="2" id="KW-1185">Reference proteome</keyword>
<gene>
    <name evidence="1" type="ORF">ORV05_30495</name>
</gene>
<organism evidence="1 2">
    <name type="scientific">Amycolatopsis cynarae</name>
    <dbReference type="NCBI Taxonomy" id="2995223"/>
    <lineage>
        <taxon>Bacteria</taxon>
        <taxon>Bacillati</taxon>
        <taxon>Actinomycetota</taxon>
        <taxon>Actinomycetes</taxon>
        <taxon>Pseudonocardiales</taxon>
        <taxon>Pseudonocardiaceae</taxon>
        <taxon>Amycolatopsis</taxon>
    </lineage>
</organism>